<dbReference type="EMBL" id="OX451736">
    <property type="protein sequence ID" value="CAI8589760.1"/>
    <property type="molecule type" value="Genomic_DNA"/>
</dbReference>
<feature type="domain" description="F-box" evidence="1">
    <location>
        <begin position="9"/>
        <end position="49"/>
    </location>
</feature>
<dbReference type="Pfam" id="PF12937">
    <property type="entry name" value="F-box-like"/>
    <property type="match status" value="1"/>
</dbReference>
<protein>
    <recommendedName>
        <fullName evidence="1">F-box domain-containing protein</fullName>
    </recommendedName>
</protein>
<organism evidence="2 3">
    <name type="scientific">Vicia faba</name>
    <name type="common">Broad bean</name>
    <name type="synonym">Faba vulgaris</name>
    <dbReference type="NCBI Taxonomy" id="3906"/>
    <lineage>
        <taxon>Eukaryota</taxon>
        <taxon>Viridiplantae</taxon>
        <taxon>Streptophyta</taxon>
        <taxon>Embryophyta</taxon>
        <taxon>Tracheophyta</taxon>
        <taxon>Spermatophyta</taxon>
        <taxon>Magnoliopsida</taxon>
        <taxon>eudicotyledons</taxon>
        <taxon>Gunneridae</taxon>
        <taxon>Pentapetalae</taxon>
        <taxon>rosids</taxon>
        <taxon>fabids</taxon>
        <taxon>Fabales</taxon>
        <taxon>Fabaceae</taxon>
        <taxon>Papilionoideae</taxon>
        <taxon>50 kb inversion clade</taxon>
        <taxon>NPAAA clade</taxon>
        <taxon>Hologalegina</taxon>
        <taxon>IRL clade</taxon>
        <taxon>Fabeae</taxon>
        <taxon>Vicia</taxon>
    </lineage>
</organism>
<dbReference type="InterPro" id="IPR045283">
    <property type="entry name" value="AT3G44326-like"/>
</dbReference>
<dbReference type="SUPFAM" id="SSF81383">
    <property type="entry name" value="F-box domain"/>
    <property type="match status" value="1"/>
</dbReference>
<dbReference type="Gene3D" id="1.20.1280.50">
    <property type="match status" value="1"/>
</dbReference>
<reference evidence="2 3" key="1">
    <citation type="submission" date="2023-01" db="EMBL/GenBank/DDBJ databases">
        <authorList>
            <person name="Kreplak J."/>
        </authorList>
    </citation>
    <scope>NUCLEOTIDE SEQUENCE [LARGE SCALE GENOMIC DNA]</scope>
</reference>
<dbReference type="Proteomes" id="UP001157006">
    <property type="component" value="Chromosome 1L"/>
</dbReference>
<proteinExistence type="predicted"/>
<dbReference type="AlphaFoldDB" id="A0AAV0YUB8"/>
<dbReference type="PANTHER" id="PTHR33736:SF28">
    <property type="entry name" value="F-BOX PLANT-LIKE PROTEIN"/>
    <property type="match status" value="1"/>
</dbReference>
<gene>
    <name evidence="2" type="ORF">VFH_I408600</name>
</gene>
<sequence length="273" mass="31748">MNNLNTLHPEIIHTHILSRLDGTTLTVLSSVSSEFRDMISNNHQLWKNICTTTWPYSRHWNLTQVISTFPCGYRSFFSDAFPSLHHQSQCIDLPPAKDLICAIDMYFQGEPHPFFTSVQSQLTGKTFHSLNANYPYTDPEKYFKFYLFGLKCQEKEEGLKDYFQENFRLNWILIDPTRKRAGSLFRSCCKPVSVEQTLTSTVMVYETLMPGLPAISTEMVKCRVKVTCCFSRRNWLCVLFVMEDMNGKHVLKKNANIILRNAIHNGERKKFHL</sequence>
<dbReference type="InterPro" id="IPR036047">
    <property type="entry name" value="F-box-like_dom_sf"/>
</dbReference>
<accession>A0AAV0YUB8</accession>
<evidence type="ECO:0000259" key="1">
    <source>
        <dbReference type="PROSITE" id="PS50181"/>
    </source>
</evidence>
<dbReference type="InterPro" id="IPR001810">
    <property type="entry name" value="F-box_dom"/>
</dbReference>
<dbReference type="PROSITE" id="PS50181">
    <property type="entry name" value="FBOX"/>
    <property type="match status" value="1"/>
</dbReference>
<dbReference type="PANTHER" id="PTHR33736">
    <property type="entry name" value="F-BOX PROTEIN-RELATED"/>
    <property type="match status" value="1"/>
</dbReference>
<keyword evidence="3" id="KW-1185">Reference proteome</keyword>
<evidence type="ECO:0000313" key="3">
    <source>
        <dbReference type="Proteomes" id="UP001157006"/>
    </source>
</evidence>
<name>A0AAV0YUB8_VICFA</name>
<evidence type="ECO:0000313" key="2">
    <source>
        <dbReference type="EMBL" id="CAI8589760.1"/>
    </source>
</evidence>